<organism evidence="14 15">
    <name type="scientific">Stomoxys calcitrans</name>
    <name type="common">Stable fly</name>
    <name type="synonym">Conops calcitrans</name>
    <dbReference type="NCBI Taxonomy" id="35570"/>
    <lineage>
        <taxon>Eukaryota</taxon>
        <taxon>Metazoa</taxon>
        <taxon>Ecdysozoa</taxon>
        <taxon>Arthropoda</taxon>
        <taxon>Hexapoda</taxon>
        <taxon>Insecta</taxon>
        <taxon>Pterygota</taxon>
        <taxon>Neoptera</taxon>
        <taxon>Endopterygota</taxon>
        <taxon>Diptera</taxon>
        <taxon>Brachycera</taxon>
        <taxon>Muscomorpha</taxon>
        <taxon>Muscoidea</taxon>
        <taxon>Muscidae</taxon>
        <taxon>Stomoxys</taxon>
    </lineage>
</organism>
<dbReference type="PANTHER" id="PTHR24333:SF8">
    <property type="entry name" value="HOMEOBOX PROTEIN CEH-62"/>
    <property type="match status" value="1"/>
</dbReference>
<keyword evidence="7" id="KW-0844">Vision</keyword>
<proteinExistence type="predicted"/>
<evidence type="ECO:0000256" key="2">
    <source>
        <dbReference type="ARBA" id="ARBA00022473"/>
    </source>
</evidence>
<dbReference type="CDD" id="cd00086">
    <property type="entry name" value="homeodomain"/>
    <property type="match status" value="1"/>
</dbReference>
<evidence type="ECO:0000313" key="14">
    <source>
        <dbReference type="EnsemblMetazoa" id="SCAU010935-PA"/>
    </source>
</evidence>
<evidence type="ECO:0000256" key="12">
    <source>
        <dbReference type="SAM" id="MobiDB-lite"/>
    </source>
</evidence>
<dbReference type="InterPro" id="IPR001356">
    <property type="entry name" value="HD"/>
</dbReference>
<keyword evidence="2" id="KW-0217">Developmental protein</keyword>
<dbReference type="InterPro" id="IPR050848">
    <property type="entry name" value="Homeobox_TF"/>
</dbReference>
<feature type="domain" description="Homeobox" evidence="13">
    <location>
        <begin position="145"/>
        <end position="205"/>
    </location>
</feature>
<keyword evidence="5 10" id="KW-0371">Homeobox</keyword>
<feature type="compositionally biased region" description="Low complexity" evidence="12">
    <location>
        <begin position="348"/>
        <end position="385"/>
    </location>
</feature>
<dbReference type="AlphaFoldDB" id="A0A1I8PTH5"/>
<name>A0A1I8PTH5_STOCA</name>
<dbReference type="GO" id="GO:0048663">
    <property type="term" value="P:neuron fate commitment"/>
    <property type="evidence" value="ECO:0007669"/>
    <property type="project" value="UniProtKB-ARBA"/>
</dbReference>
<dbReference type="GO" id="GO:0000981">
    <property type="term" value="F:DNA-binding transcription factor activity, RNA polymerase II-specific"/>
    <property type="evidence" value="ECO:0007669"/>
    <property type="project" value="InterPro"/>
</dbReference>
<dbReference type="FunFam" id="1.10.10.60:FF:000417">
    <property type="entry name" value="Even-skipped homeobox 1"/>
    <property type="match status" value="1"/>
</dbReference>
<feature type="compositionally biased region" description="Low complexity" evidence="12">
    <location>
        <begin position="323"/>
        <end position="333"/>
    </location>
</feature>
<evidence type="ECO:0000256" key="11">
    <source>
        <dbReference type="RuleBase" id="RU000682"/>
    </source>
</evidence>
<keyword evidence="15" id="KW-1185">Reference proteome</keyword>
<reference evidence="14" key="1">
    <citation type="submission" date="2020-05" db="UniProtKB">
        <authorList>
            <consortium name="EnsemblMetazoa"/>
        </authorList>
    </citation>
    <scope>IDENTIFICATION</scope>
    <source>
        <strain evidence="14">USDA</strain>
    </source>
</reference>
<evidence type="ECO:0000256" key="5">
    <source>
        <dbReference type="ARBA" id="ARBA00023155"/>
    </source>
</evidence>
<dbReference type="PANTHER" id="PTHR24333">
    <property type="entry name" value="HOMEO BOX HB9 LIKE A-RELATED"/>
    <property type="match status" value="1"/>
</dbReference>
<dbReference type="GO" id="GO:0007601">
    <property type="term" value="P:visual perception"/>
    <property type="evidence" value="ECO:0007669"/>
    <property type="project" value="UniProtKB-KW"/>
</dbReference>
<feature type="region of interest" description="Disordered" evidence="12">
    <location>
        <begin position="307"/>
        <end position="333"/>
    </location>
</feature>
<gene>
    <name evidence="14" type="primary">106091084</name>
</gene>
<evidence type="ECO:0000313" key="15">
    <source>
        <dbReference type="Proteomes" id="UP000095300"/>
    </source>
</evidence>
<dbReference type="OrthoDB" id="6159439at2759"/>
<dbReference type="InterPro" id="IPR017970">
    <property type="entry name" value="Homeobox_CS"/>
</dbReference>
<comment type="function">
    <text evidence="8">Required to establish the unique cell identity of photoreceptors R2 and R5 and consequently for ommatidial assembly in the developing eye imaginal disk. Repression of expression in R8 photoreceptor by senseless (sens) is an essential mechanism of R8 cell fate determination.</text>
</comment>
<evidence type="ECO:0000256" key="4">
    <source>
        <dbReference type="ARBA" id="ARBA00023125"/>
    </source>
</evidence>
<dbReference type="InterPro" id="IPR020479">
    <property type="entry name" value="HD_metazoa"/>
</dbReference>
<accession>A0A1I8PTH5</accession>
<dbReference type="InterPro" id="IPR009057">
    <property type="entry name" value="Homeodomain-like_sf"/>
</dbReference>
<dbReference type="PROSITE" id="PS00027">
    <property type="entry name" value="HOMEOBOX_1"/>
    <property type="match status" value="1"/>
</dbReference>
<dbReference type="Proteomes" id="UP000095300">
    <property type="component" value="Unassembled WGS sequence"/>
</dbReference>
<dbReference type="SMART" id="SM00389">
    <property type="entry name" value="HOX"/>
    <property type="match status" value="1"/>
</dbReference>
<dbReference type="SUPFAM" id="SSF46689">
    <property type="entry name" value="Homeodomain-like"/>
    <property type="match status" value="1"/>
</dbReference>
<evidence type="ECO:0000256" key="3">
    <source>
        <dbReference type="ARBA" id="ARBA00022606"/>
    </source>
</evidence>
<dbReference type="GO" id="GO:0005634">
    <property type="term" value="C:nucleus"/>
    <property type="evidence" value="ECO:0007669"/>
    <property type="project" value="UniProtKB-SubCell"/>
</dbReference>
<comment type="subcellular location">
    <subcellularLocation>
        <location evidence="1 10 11">Nucleus</location>
    </subcellularLocation>
</comment>
<keyword evidence="6 10" id="KW-0539">Nucleus</keyword>
<evidence type="ECO:0000259" key="13">
    <source>
        <dbReference type="PROSITE" id="PS50071"/>
    </source>
</evidence>
<dbReference type="GO" id="GO:0003677">
    <property type="term" value="F:DNA binding"/>
    <property type="evidence" value="ECO:0007669"/>
    <property type="project" value="UniProtKB-UniRule"/>
</dbReference>
<dbReference type="PRINTS" id="PR00024">
    <property type="entry name" value="HOMEOBOX"/>
</dbReference>
<evidence type="ECO:0000256" key="8">
    <source>
        <dbReference type="ARBA" id="ARBA00056641"/>
    </source>
</evidence>
<dbReference type="PROSITE" id="PS50071">
    <property type="entry name" value="HOMEOBOX_2"/>
    <property type="match status" value="1"/>
</dbReference>
<evidence type="ECO:0000256" key="6">
    <source>
        <dbReference type="ARBA" id="ARBA00023242"/>
    </source>
</evidence>
<evidence type="ECO:0000256" key="10">
    <source>
        <dbReference type="PROSITE-ProRule" id="PRU00108"/>
    </source>
</evidence>
<keyword evidence="3" id="KW-0716">Sensory transduction</keyword>
<sequence>MPSTLVGGKTPSSPRQFFARLYGHLETNEESKASPSDLKTNFATSAEVSSSFETPANCDTHYQSDGATTTSSPDISISDERTDINIPRACSAVGLTQVLPTDYNKNDVNNVLPPTFVGMPFGFHNESPFSVGLSAFLARRRRKEGRQRRQRTTFSNEQTLRLEVEFHRNEYISRSKRFELAEALNLSETQIKIWFQNRRAKDKRIEKAQIDQQYRSFVVANGFMSSIMGQTAYPGTTTMITNLQQSLYHQHPHHAAYQATPHQLQQMSTQHTPPAHMHAVANATMHSLNSNANALHEIKDNFNRANNDLITSKQPPPPPPTPSAAQTPITTSPSLGIEPVAIINNGSNNNVNYGDTNSFHRNPNNSHNIQSSSSSHRTGSTSVVGQHTTTAPSDTAVAIVAANGLIVNHHIRGMHSGNDCNFSSITNSC</sequence>
<feature type="region of interest" description="Disordered" evidence="12">
    <location>
        <begin position="348"/>
        <end position="389"/>
    </location>
</feature>
<dbReference type="EnsemblMetazoa" id="SCAU010935-RA">
    <property type="protein sequence ID" value="SCAU010935-PA"/>
    <property type="gene ID" value="SCAU010935"/>
</dbReference>
<feature type="DNA-binding region" description="Homeobox" evidence="10">
    <location>
        <begin position="147"/>
        <end position="206"/>
    </location>
</feature>
<evidence type="ECO:0000256" key="9">
    <source>
        <dbReference type="ARBA" id="ARBA00068739"/>
    </source>
</evidence>
<dbReference type="STRING" id="35570.A0A1I8PTH5"/>
<dbReference type="Pfam" id="PF00046">
    <property type="entry name" value="Homeodomain"/>
    <property type="match status" value="1"/>
</dbReference>
<dbReference type="Gene3D" id="1.10.10.60">
    <property type="entry name" value="Homeodomain-like"/>
    <property type="match status" value="1"/>
</dbReference>
<protein>
    <recommendedName>
        <fullName evidence="9">Homeobox protein rough</fullName>
    </recommendedName>
</protein>
<evidence type="ECO:0000256" key="1">
    <source>
        <dbReference type="ARBA" id="ARBA00004123"/>
    </source>
</evidence>
<evidence type="ECO:0000256" key="7">
    <source>
        <dbReference type="ARBA" id="ARBA00023305"/>
    </source>
</evidence>
<dbReference type="VEuPathDB" id="VectorBase:SCAU010935"/>
<keyword evidence="4 10" id="KW-0238">DNA-binding</keyword>